<dbReference type="OrthoDB" id="8891264at2759"/>
<evidence type="ECO:0000313" key="11">
    <source>
        <dbReference type="EMBL" id="KAF8403536.1"/>
    </source>
</evidence>
<keyword evidence="7" id="KW-0067">ATP-binding</keyword>
<dbReference type="Gene3D" id="3.30.200.20">
    <property type="entry name" value="Phosphorylase Kinase, domain 1"/>
    <property type="match status" value="1"/>
</dbReference>
<accession>A0A834ZGR9</accession>
<dbReference type="PANTHER" id="PTHR47984">
    <property type="entry name" value="OS01G0323000 PROTEIN"/>
    <property type="match status" value="1"/>
</dbReference>
<dbReference type="InterPro" id="IPR011009">
    <property type="entry name" value="Kinase-like_dom_sf"/>
</dbReference>
<evidence type="ECO:0000256" key="6">
    <source>
        <dbReference type="ARBA" id="ARBA00022777"/>
    </source>
</evidence>
<proteinExistence type="predicted"/>
<keyword evidence="6" id="KW-0418">Kinase</keyword>
<evidence type="ECO:0000256" key="4">
    <source>
        <dbReference type="ARBA" id="ARBA00022692"/>
    </source>
</evidence>
<keyword evidence="12" id="KW-1185">Reference proteome</keyword>
<evidence type="ECO:0000259" key="10">
    <source>
        <dbReference type="Pfam" id="PF07714"/>
    </source>
</evidence>
<keyword evidence="2" id="KW-0597">Phosphoprotein</keyword>
<name>A0A834ZGR9_TETSI</name>
<evidence type="ECO:0000256" key="9">
    <source>
        <dbReference type="ARBA" id="ARBA00023136"/>
    </source>
</evidence>
<keyword evidence="3" id="KW-0808">Transferase</keyword>
<dbReference type="PANTHER" id="PTHR47984:SF10">
    <property type="entry name" value="PROTEIN KINASE SUPERFAMILY PROTEIN"/>
    <property type="match status" value="1"/>
</dbReference>
<keyword evidence="5" id="KW-0547">Nucleotide-binding</keyword>
<comment type="subcellular location">
    <subcellularLocation>
        <location evidence="1">Membrane</location>
        <topology evidence="1">Single-pass membrane protein</topology>
    </subcellularLocation>
</comment>
<dbReference type="GO" id="GO:0004672">
    <property type="term" value="F:protein kinase activity"/>
    <property type="evidence" value="ECO:0007669"/>
    <property type="project" value="InterPro"/>
</dbReference>
<dbReference type="SUPFAM" id="SSF56112">
    <property type="entry name" value="Protein kinase-like (PK-like)"/>
    <property type="match status" value="1"/>
</dbReference>
<dbReference type="EMBL" id="JABCRI010000007">
    <property type="protein sequence ID" value="KAF8403536.1"/>
    <property type="molecule type" value="Genomic_DNA"/>
</dbReference>
<evidence type="ECO:0000256" key="7">
    <source>
        <dbReference type="ARBA" id="ARBA00022840"/>
    </source>
</evidence>
<evidence type="ECO:0000256" key="3">
    <source>
        <dbReference type="ARBA" id="ARBA00022679"/>
    </source>
</evidence>
<evidence type="ECO:0000313" key="12">
    <source>
        <dbReference type="Proteomes" id="UP000655225"/>
    </source>
</evidence>
<dbReference type="GO" id="GO:0005524">
    <property type="term" value="F:ATP binding"/>
    <property type="evidence" value="ECO:0007669"/>
    <property type="project" value="UniProtKB-KW"/>
</dbReference>
<dbReference type="Pfam" id="PF07714">
    <property type="entry name" value="PK_Tyr_Ser-Thr"/>
    <property type="match status" value="1"/>
</dbReference>
<keyword evidence="8" id="KW-1133">Transmembrane helix</keyword>
<dbReference type="GO" id="GO:0016020">
    <property type="term" value="C:membrane"/>
    <property type="evidence" value="ECO:0007669"/>
    <property type="project" value="UniProtKB-SubCell"/>
</dbReference>
<keyword evidence="4" id="KW-0812">Transmembrane</keyword>
<reference evidence="11 12" key="1">
    <citation type="submission" date="2020-04" db="EMBL/GenBank/DDBJ databases">
        <title>Plant Genome Project.</title>
        <authorList>
            <person name="Zhang R.-G."/>
        </authorList>
    </citation>
    <scope>NUCLEOTIDE SEQUENCE [LARGE SCALE GENOMIC DNA]</scope>
    <source>
        <strain evidence="11">YNK0</strain>
        <tissue evidence="11">Leaf</tissue>
    </source>
</reference>
<feature type="domain" description="Serine-threonine/tyrosine-protein kinase catalytic" evidence="10">
    <location>
        <begin position="67"/>
        <end position="108"/>
    </location>
</feature>
<evidence type="ECO:0000256" key="5">
    <source>
        <dbReference type="ARBA" id="ARBA00022741"/>
    </source>
</evidence>
<dbReference type="Proteomes" id="UP000655225">
    <property type="component" value="Unassembled WGS sequence"/>
</dbReference>
<evidence type="ECO:0000256" key="1">
    <source>
        <dbReference type="ARBA" id="ARBA00004167"/>
    </source>
</evidence>
<dbReference type="InterPro" id="IPR052232">
    <property type="entry name" value="RLK_Ser/Thr-Kinase"/>
</dbReference>
<gene>
    <name evidence="11" type="ORF">HHK36_011640</name>
</gene>
<dbReference type="InterPro" id="IPR001245">
    <property type="entry name" value="Ser-Thr/Tyr_kinase_cat_dom"/>
</dbReference>
<dbReference type="AlphaFoldDB" id="A0A834ZGR9"/>
<evidence type="ECO:0000256" key="8">
    <source>
        <dbReference type="ARBA" id="ARBA00022989"/>
    </source>
</evidence>
<evidence type="ECO:0000256" key="2">
    <source>
        <dbReference type="ARBA" id="ARBA00022553"/>
    </source>
</evidence>
<keyword evidence="9" id="KW-0472">Membrane</keyword>
<sequence length="126" mass="14126">MVRFFPGFRNTIFSRFPYLSCSPHFSFSSSSFNMMIGGPPSAPSVAPANRIWSVTILGFCRGQAEKEFKVEVEVEAIERVQHKNLVRLLGYCVEGSHRMLVYEYVNNGRDDGIGAMADVQPVLALF</sequence>
<comment type="caution">
    <text evidence="11">The sequence shown here is derived from an EMBL/GenBank/DDBJ whole genome shotgun (WGS) entry which is preliminary data.</text>
</comment>
<protein>
    <recommendedName>
        <fullName evidence="10">Serine-threonine/tyrosine-protein kinase catalytic domain-containing protein</fullName>
    </recommendedName>
</protein>
<organism evidence="11 12">
    <name type="scientific">Tetracentron sinense</name>
    <name type="common">Spur-leaf</name>
    <dbReference type="NCBI Taxonomy" id="13715"/>
    <lineage>
        <taxon>Eukaryota</taxon>
        <taxon>Viridiplantae</taxon>
        <taxon>Streptophyta</taxon>
        <taxon>Embryophyta</taxon>
        <taxon>Tracheophyta</taxon>
        <taxon>Spermatophyta</taxon>
        <taxon>Magnoliopsida</taxon>
        <taxon>Trochodendrales</taxon>
        <taxon>Trochodendraceae</taxon>
        <taxon>Tetracentron</taxon>
    </lineage>
</organism>